<dbReference type="RefSeq" id="WP_016876695.1">
    <property type="nucleotide sequence ID" value="NZ_AJLN01000149.1"/>
</dbReference>
<comment type="caution">
    <text evidence="1">The sequence shown here is derived from an EMBL/GenBank/DDBJ whole genome shotgun (WGS) entry which is preliminary data.</text>
</comment>
<keyword evidence="2" id="KW-1185">Reference proteome</keyword>
<accession>A0A433N2H5</accession>
<dbReference type="AlphaFoldDB" id="A0A433N2H5"/>
<dbReference type="Proteomes" id="UP000268857">
    <property type="component" value="Unassembled WGS sequence"/>
</dbReference>
<gene>
    <name evidence="1" type="ORF">PCC6912_48570</name>
</gene>
<organism evidence="1 2">
    <name type="scientific">Chlorogloeopsis fritschii PCC 6912</name>
    <dbReference type="NCBI Taxonomy" id="211165"/>
    <lineage>
        <taxon>Bacteria</taxon>
        <taxon>Bacillati</taxon>
        <taxon>Cyanobacteriota</taxon>
        <taxon>Cyanophyceae</taxon>
        <taxon>Nostocales</taxon>
        <taxon>Chlorogloeopsidaceae</taxon>
        <taxon>Chlorogloeopsis</taxon>
    </lineage>
</organism>
<protein>
    <submittedName>
        <fullName evidence="1">Uncharacterized protein</fullName>
    </submittedName>
</protein>
<name>A0A433N2H5_CHLFR</name>
<dbReference type="EMBL" id="RSCJ01000025">
    <property type="protein sequence ID" value="RUR75320.1"/>
    <property type="molecule type" value="Genomic_DNA"/>
</dbReference>
<dbReference type="OrthoDB" id="467945at2"/>
<sequence>MLKDEKAKGDAIYQAIYNLDCKNPNSQEDFEHLPPEQLMADILEKDRRVAEIMAEIKALLES</sequence>
<evidence type="ECO:0000313" key="1">
    <source>
        <dbReference type="EMBL" id="RUR75320.1"/>
    </source>
</evidence>
<evidence type="ECO:0000313" key="2">
    <source>
        <dbReference type="Proteomes" id="UP000268857"/>
    </source>
</evidence>
<proteinExistence type="predicted"/>
<reference evidence="1 2" key="1">
    <citation type="journal article" date="2019" name="Genome Biol. Evol.">
        <title>Day and night: Metabolic profiles and evolutionary relationships of six axenic non-marine cyanobacteria.</title>
        <authorList>
            <person name="Will S.E."/>
            <person name="Henke P."/>
            <person name="Boedeker C."/>
            <person name="Huang S."/>
            <person name="Brinkmann H."/>
            <person name="Rohde M."/>
            <person name="Jarek M."/>
            <person name="Friedl T."/>
            <person name="Seufert S."/>
            <person name="Schumacher M."/>
            <person name="Overmann J."/>
            <person name="Neumann-Schaal M."/>
            <person name="Petersen J."/>
        </authorList>
    </citation>
    <scope>NUCLEOTIDE SEQUENCE [LARGE SCALE GENOMIC DNA]</scope>
    <source>
        <strain evidence="1 2">PCC 6912</strain>
    </source>
</reference>